<dbReference type="RefSeq" id="WP_265102203.1">
    <property type="nucleotide sequence ID" value="NZ_CP011110.1"/>
</dbReference>
<evidence type="ECO:0000313" key="1">
    <source>
        <dbReference type="EMBL" id="AKA27194.1"/>
    </source>
</evidence>
<evidence type="ECO:0000313" key="2">
    <source>
        <dbReference type="Proteomes" id="UP000032748"/>
    </source>
</evidence>
<proteinExistence type="predicted"/>
<dbReference type="KEGG" id="pcz:PCL1606_57490"/>
<dbReference type="AlphaFoldDB" id="A0A0D5Y853"/>
<reference evidence="1 2" key="1">
    <citation type="journal article" date="2015" name="Mol. Plant Microbe Interact.">
        <title>Comparative Genomic Analysis of Pseudomonas chlororaphis PCL1606 Reveals New Insight into Antifungal Compounds Involved in Biocontrol.</title>
        <authorList>
            <person name="Calderon C.E."/>
            <person name="Ramos C."/>
            <person name="de Vicente A."/>
            <person name="Cazorla F.M."/>
        </authorList>
    </citation>
    <scope>NUCLEOTIDE SEQUENCE [LARGE SCALE GENOMIC DNA]</scope>
    <source>
        <strain evidence="1 2">PCL1606</strain>
    </source>
</reference>
<dbReference type="PATRIC" id="fig|587753.10.peg.5734"/>
<name>A0A0D5Y853_9PSED</name>
<protein>
    <submittedName>
        <fullName evidence="1">Uncharacterized protein</fullName>
    </submittedName>
</protein>
<sequence length="44" mass="5050">MSFGINAYAQSMAGRAAVAADFVKPFSMGRNWLFFRRFIDMNKK</sequence>
<dbReference type="Proteomes" id="UP000032748">
    <property type="component" value="Chromosome"/>
</dbReference>
<organism evidence="1 2">
    <name type="scientific">Pseudomonas chlororaphis</name>
    <dbReference type="NCBI Taxonomy" id="587753"/>
    <lineage>
        <taxon>Bacteria</taxon>
        <taxon>Pseudomonadati</taxon>
        <taxon>Pseudomonadota</taxon>
        <taxon>Gammaproteobacteria</taxon>
        <taxon>Pseudomonadales</taxon>
        <taxon>Pseudomonadaceae</taxon>
        <taxon>Pseudomonas</taxon>
    </lineage>
</organism>
<gene>
    <name evidence="1" type="ORF">PCL1606_57490</name>
</gene>
<accession>A0A0D5Y853</accession>
<dbReference type="EMBL" id="CP011110">
    <property type="protein sequence ID" value="AKA27194.1"/>
    <property type="molecule type" value="Genomic_DNA"/>
</dbReference>